<gene>
    <name evidence="1" type="ORF">POL68_33845</name>
</gene>
<dbReference type="RefSeq" id="WP_272143802.1">
    <property type="nucleotide sequence ID" value="NZ_JAQNDM010000002.1"/>
</dbReference>
<reference evidence="1 2" key="1">
    <citation type="submission" date="2022-11" db="EMBL/GenBank/DDBJ databases">
        <title>Minimal conservation of predation-associated metabolite biosynthetic gene clusters underscores biosynthetic potential of Myxococcota including descriptions for ten novel species: Archangium lansinium sp. nov., Myxococcus landrumus sp. nov., Nannocystis bai.</title>
        <authorList>
            <person name="Ahearne A."/>
            <person name="Stevens C."/>
            <person name="Dowd S."/>
        </authorList>
    </citation>
    <scope>NUCLEOTIDE SEQUENCE [LARGE SCALE GENOMIC DNA]</scope>
    <source>
        <strain evidence="1 2">NCWAL01</strain>
    </source>
</reference>
<accession>A0ABT5DIM5</accession>
<evidence type="ECO:0000313" key="2">
    <source>
        <dbReference type="Proteomes" id="UP001221838"/>
    </source>
</evidence>
<name>A0ABT5DIM5_9BACT</name>
<protein>
    <submittedName>
        <fullName evidence="1">Uncharacterized protein</fullName>
    </submittedName>
</protein>
<dbReference type="Proteomes" id="UP001221838">
    <property type="component" value="Unassembled WGS sequence"/>
</dbReference>
<comment type="caution">
    <text evidence="1">The sequence shown here is derived from an EMBL/GenBank/DDBJ whole genome shotgun (WGS) entry which is preliminary data.</text>
</comment>
<dbReference type="EMBL" id="JAQNDM010000002">
    <property type="protein sequence ID" value="MDC0713497.1"/>
    <property type="molecule type" value="Genomic_DNA"/>
</dbReference>
<proteinExistence type="predicted"/>
<keyword evidence="2" id="KW-1185">Reference proteome</keyword>
<organism evidence="1 2">
    <name type="scientific">Stigmatella ashevillensis</name>
    <dbReference type="NCBI Taxonomy" id="2995309"/>
    <lineage>
        <taxon>Bacteria</taxon>
        <taxon>Pseudomonadati</taxon>
        <taxon>Myxococcota</taxon>
        <taxon>Myxococcia</taxon>
        <taxon>Myxococcales</taxon>
        <taxon>Cystobacterineae</taxon>
        <taxon>Archangiaceae</taxon>
        <taxon>Stigmatella</taxon>
    </lineage>
</organism>
<sequence>MREKYYFNLPGNMTGDIWHLAAAMSLNQHFGDGVKTLKAVIGVVKTSTGKGKYEERSPSLFDFLLALGLPVSEVEVPVENRRPGVAASYTKGEMDEIIAERLSRVELGKYAVQAVIDQRISTTILMHYVKEKGKAAVVAYLQQKFTEGLPLPDRQVMDAKVLQIRKAIQDHGGKRVVLLNRRTGDLNKQHNTTDGIEAQIESLAEQKGMFVMGIATPLGKPGDIDLFGSAFKGKSKQEFVDKRRTAYFWKEVSQIPEVHGLIGGRSGSMDIAAFMGVNVFSWDEYNSRDEQVLRLLQTYPLMSIGFVDEKTKNKEGSYEKLDHFPLNIWMTRGQYNTKRPSRLEERHIQGLEGGGFRAHYLRDPQ</sequence>
<evidence type="ECO:0000313" key="1">
    <source>
        <dbReference type="EMBL" id="MDC0713497.1"/>
    </source>
</evidence>